<dbReference type="EMBL" id="KZ825997">
    <property type="protein sequence ID" value="PYH90093.1"/>
    <property type="molecule type" value="Genomic_DNA"/>
</dbReference>
<dbReference type="STRING" id="1448320.A0A319DGB8"/>
<protein>
    <submittedName>
        <fullName evidence="1">Uncharacterized protein</fullName>
    </submittedName>
</protein>
<evidence type="ECO:0000313" key="1">
    <source>
        <dbReference type="EMBL" id="PYH90093.1"/>
    </source>
</evidence>
<reference evidence="1 2" key="1">
    <citation type="submission" date="2018-02" db="EMBL/GenBank/DDBJ databases">
        <title>The genomes of Aspergillus section Nigri reveals drivers in fungal speciation.</title>
        <authorList>
            <consortium name="DOE Joint Genome Institute"/>
            <person name="Vesth T.C."/>
            <person name="Nybo J."/>
            <person name="Theobald S."/>
            <person name="Brandl J."/>
            <person name="Frisvad J.C."/>
            <person name="Nielsen K.F."/>
            <person name="Lyhne E.K."/>
            <person name="Kogle M.E."/>
            <person name="Kuo A."/>
            <person name="Riley R."/>
            <person name="Clum A."/>
            <person name="Nolan M."/>
            <person name="Lipzen A."/>
            <person name="Salamov A."/>
            <person name="Henrissat B."/>
            <person name="Wiebenga A."/>
            <person name="De vries R.P."/>
            <person name="Grigoriev I.V."/>
            <person name="Mortensen U.H."/>
            <person name="Andersen M.R."/>
            <person name="Baker S.E."/>
        </authorList>
    </citation>
    <scope>NUCLEOTIDE SEQUENCE [LARGE SCALE GENOMIC DNA]</scope>
    <source>
        <strain evidence="1 2">CBS 707.79</strain>
    </source>
</reference>
<keyword evidence="2" id="KW-1185">Reference proteome</keyword>
<evidence type="ECO:0000313" key="2">
    <source>
        <dbReference type="Proteomes" id="UP000247810"/>
    </source>
</evidence>
<organism evidence="1 2">
    <name type="scientific">Aspergillus ellipticus CBS 707.79</name>
    <dbReference type="NCBI Taxonomy" id="1448320"/>
    <lineage>
        <taxon>Eukaryota</taxon>
        <taxon>Fungi</taxon>
        <taxon>Dikarya</taxon>
        <taxon>Ascomycota</taxon>
        <taxon>Pezizomycotina</taxon>
        <taxon>Eurotiomycetes</taxon>
        <taxon>Eurotiomycetidae</taxon>
        <taxon>Eurotiales</taxon>
        <taxon>Aspergillaceae</taxon>
        <taxon>Aspergillus</taxon>
        <taxon>Aspergillus subgen. Circumdati</taxon>
    </lineage>
</organism>
<dbReference type="OrthoDB" id="10255963at2759"/>
<sequence>MNAFLDQGAVELADRYAPLWFFGQALDHPPCYPTWAFGGSPPTPDTYDTAHKTPAAPQCEYPDVGCKCRKPGVDRGNPGPAFPIYYTFERCNETEVRVVYNLFYEKDGAEVLDLINTGHDFDWERVIIIHSRAANHTWGPSRALLSSHSGYHNLAWGSIHNTLTTAEIQAGNAKTPDGVKNNDHPKVYVSWSKHAHFDTRNTAWVDPLSQSLDTAFRSQNWWHFVEKQHYIRSDNSTAAGKALGSVDWGSATSNPPYVQKSVCSAP</sequence>
<accession>A0A319DGB8</accession>
<dbReference type="VEuPathDB" id="FungiDB:BO71DRAFT_335198"/>
<name>A0A319DGB8_9EURO</name>
<dbReference type="Proteomes" id="UP000247810">
    <property type="component" value="Unassembled WGS sequence"/>
</dbReference>
<proteinExistence type="predicted"/>
<gene>
    <name evidence="1" type="ORF">BO71DRAFT_335198</name>
</gene>
<dbReference type="AlphaFoldDB" id="A0A319DGB8"/>